<dbReference type="Gene3D" id="3.40.640.10">
    <property type="entry name" value="Type I PLP-dependent aspartate aminotransferase-like (Major domain)"/>
    <property type="match status" value="1"/>
</dbReference>
<protein>
    <submittedName>
        <fullName evidence="8">PLP-dependent aminotransferase family protein</fullName>
    </submittedName>
</protein>
<keyword evidence="6" id="KW-0812">Transmembrane</keyword>
<dbReference type="InterPro" id="IPR000524">
    <property type="entry name" value="Tscrpt_reg_HTH_GntR"/>
</dbReference>
<dbReference type="Pfam" id="PF00155">
    <property type="entry name" value="Aminotran_1_2"/>
    <property type="match status" value="1"/>
</dbReference>
<keyword evidence="8" id="KW-0032">Aminotransferase</keyword>
<keyword evidence="9" id="KW-1185">Reference proteome</keyword>
<keyword evidence="5" id="KW-0804">Transcription</keyword>
<keyword evidence="3" id="KW-0805">Transcription regulation</keyword>
<dbReference type="Pfam" id="PF00392">
    <property type="entry name" value="GntR"/>
    <property type="match status" value="1"/>
</dbReference>
<evidence type="ECO:0000256" key="3">
    <source>
        <dbReference type="ARBA" id="ARBA00023015"/>
    </source>
</evidence>
<dbReference type="SUPFAM" id="SSF53383">
    <property type="entry name" value="PLP-dependent transferases"/>
    <property type="match status" value="1"/>
</dbReference>
<dbReference type="AlphaFoldDB" id="A0A364Y5N3"/>
<feature type="domain" description="HTH gntR-type" evidence="7">
    <location>
        <begin position="10"/>
        <end position="78"/>
    </location>
</feature>
<keyword evidence="6" id="KW-1133">Transmembrane helix</keyword>
<keyword evidence="6" id="KW-0472">Membrane</keyword>
<dbReference type="GO" id="GO:0030170">
    <property type="term" value="F:pyridoxal phosphate binding"/>
    <property type="evidence" value="ECO:0007669"/>
    <property type="project" value="InterPro"/>
</dbReference>
<dbReference type="GO" id="GO:0008483">
    <property type="term" value="F:transaminase activity"/>
    <property type="evidence" value="ECO:0007669"/>
    <property type="project" value="UniProtKB-KW"/>
</dbReference>
<evidence type="ECO:0000256" key="6">
    <source>
        <dbReference type="SAM" id="Phobius"/>
    </source>
</evidence>
<evidence type="ECO:0000256" key="1">
    <source>
        <dbReference type="ARBA" id="ARBA00005384"/>
    </source>
</evidence>
<dbReference type="PANTHER" id="PTHR46577">
    <property type="entry name" value="HTH-TYPE TRANSCRIPTIONAL REGULATORY PROTEIN GABR"/>
    <property type="match status" value="1"/>
</dbReference>
<dbReference type="RefSeq" id="WP_112746086.1">
    <property type="nucleotide sequence ID" value="NZ_QMFY01000002.1"/>
</dbReference>
<dbReference type="InterPro" id="IPR015421">
    <property type="entry name" value="PyrdxlP-dep_Trfase_major"/>
</dbReference>
<accession>A0A364Y5N3</accession>
<dbReference type="InterPro" id="IPR015424">
    <property type="entry name" value="PyrdxlP-dep_Trfase"/>
</dbReference>
<gene>
    <name evidence="8" type="ORF">DQQ10_06905</name>
</gene>
<evidence type="ECO:0000259" key="7">
    <source>
        <dbReference type="PROSITE" id="PS50949"/>
    </source>
</evidence>
<comment type="similarity">
    <text evidence="1">In the C-terminal section; belongs to the class-I pyridoxal-phosphate-dependent aminotransferase family.</text>
</comment>
<dbReference type="PROSITE" id="PS50949">
    <property type="entry name" value="HTH_GNTR"/>
    <property type="match status" value="1"/>
</dbReference>
<dbReference type="InterPro" id="IPR004839">
    <property type="entry name" value="Aminotransferase_I/II_large"/>
</dbReference>
<organism evidence="8 9">
    <name type="scientific">Pseudochryseolinea flava</name>
    <dbReference type="NCBI Taxonomy" id="2059302"/>
    <lineage>
        <taxon>Bacteria</taxon>
        <taxon>Pseudomonadati</taxon>
        <taxon>Bacteroidota</taxon>
        <taxon>Cytophagia</taxon>
        <taxon>Cytophagales</taxon>
        <taxon>Fulvivirgaceae</taxon>
        <taxon>Pseudochryseolinea</taxon>
    </lineage>
</organism>
<keyword evidence="4" id="KW-0238">DNA-binding</keyword>
<dbReference type="InterPro" id="IPR036390">
    <property type="entry name" value="WH_DNA-bd_sf"/>
</dbReference>
<dbReference type="SUPFAM" id="SSF46785">
    <property type="entry name" value="Winged helix' DNA-binding domain"/>
    <property type="match status" value="1"/>
</dbReference>
<dbReference type="InterPro" id="IPR051446">
    <property type="entry name" value="HTH_trans_reg/aminotransferase"/>
</dbReference>
<comment type="caution">
    <text evidence="8">The sequence shown here is derived from an EMBL/GenBank/DDBJ whole genome shotgun (WGS) entry which is preliminary data.</text>
</comment>
<dbReference type="InterPro" id="IPR036388">
    <property type="entry name" value="WH-like_DNA-bd_sf"/>
</dbReference>
<reference evidence="8 9" key="1">
    <citation type="submission" date="2018-06" db="EMBL/GenBank/DDBJ databases">
        <title>Chryseolinea flavus sp. nov., a member of the phylum Bacteroidetes isolated from soil.</title>
        <authorList>
            <person name="Li Y."/>
            <person name="Wang J."/>
        </authorList>
    </citation>
    <scope>NUCLEOTIDE SEQUENCE [LARGE SCALE GENOMIC DNA]</scope>
    <source>
        <strain evidence="8 9">SDU1-6</strain>
    </source>
</reference>
<sequence>MIPVIHHGKKSRYQQVYEFYREAILSQKLHANEKLPSYRWLAAELGVANNTIIQAYEQLVAEGYVRNEQRRGLFVNKIAIRDWQLHSMTEATAIPAESKRKKKIPFSASVHLVDQGNFPVKQWRKCSNWALDNISFQYEEYENDESLKEQLVKYLYKYRGVKTTSAQLIIGSGASSLMFWLAFVLRKQCRRMLMEDPGYARIKNLFLEFDYQVKPITVQDNGIDIMALKKTKADLLYLTPSHQYPTGAAIPVNHRLQILDWAKRNNAFIIEDDFDCEFRYKTKLMPSLQALDGANNVIYVGTFSSALMPSLRVAYIVIPPQLLTEIQSFKHLTNTVPFFTRKTLALFMEHGYWESHLRKMGKVYRLKYEACIAKLKTLPKQRIRFNDTPSGLNIFLKIFTTISESEVVRRAADQGILVTPGSQFYHVRQKLKHVEILFEFGSIPTDEIEHVIQKLYKACFP</sequence>
<dbReference type="OrthoDB" id="594134at2"/>
<dbReference type="PANTHER" id="PTHR46577:SF1">
    <property type="entry name" value="HTH-TYPE TRANSCRIPTIONAL REGULATORY PROTEIN GABR"/>
    <property type="match status" value="1"/>
</dbReference>
<dbReference type="SMART" id="SM00345">
    <property type="entry name" value="HTH_GNTR"/>
    <property type="match status" value="1"/>
</dbReference>
<name>A0A364Y5N3_9BACT</name>
<proteinExistence type="inferred from homology"/>
<evidence type="ECO:0000313" key="8">
    <source>
        <dbReference type="EMBL" id="RAW02263.1"/>
    </source>
</evidence>
<dbReference type="CDD" id="cd00609">
    <property type="entry name" value="AAT_like"/>
    <property type="match status" value="1"/>
</dbReference>
<keyword evidence="2" id="KW-0663">Pyridoxal phosphate</keyword>
<evidence type="ECO:0000256" key="2">
    <source>
        <dbReference type="ARBA" id="ARBA00022898"/>
    </source>
</evidence>
<dbReference type="Proteomes" id="UP000251889">
    <property type="component" value="Unassembled WGS sequence"/>
</dbReference>
<evidence type="ECO:0000256" key="5">
    <source>
        <dbReference type="ARBA" id="ARBA00023163"/>
    </source>
</evidence>
<feature type="transmembrane region" description="Helical" evidence="6">
    <location>
        <begin position="166"/>
        <end position="185"/>
    </location>
</feature>
<dbReference type="GO" id="GO:0003677">
    <property type="term" value="F:DNA binding"/>
    <property type="evidence" value="ECO:0007669"/>
    <property type="project" value="UniProtKB-KW"/>
</dbReference>
<dbReference type="GO" id="GO:0003700">
    <property type="term" value="F:DNA-binding transcription factor activity"/>
    <property type="evidence" value="ECO:0007669"/>
    <property type="project" value="InterPro"/>
</dbReference>
<evidence type="ECO:0000256" key="4">
    <source>
        <dbReference type="ARBA" id="ARBA00023125"/>
    </source>
</evidence>
<keyword evidence="8" id="KW-0808">Transferase</keyword>
<evidence type="ECO:0000313" key="9">
    <source>
        <dbReference type="Proteomes" id="UP000251889"/>
    </source>
</evidence>
<dbReference type="Gene3D" id="1.10.10.10">
    <property type="entry name" value="Winged helix-like DNA-binding domain superfamily/Winged helix DNA-binding domain"/>
    <property type="match status" value="1"/>
</dbReference>
<dbReference type="EMBL" id="QMFY01000002">
    <property type="protein sequence ID" value="RAW02263.1"/>
    <property type="molecule type" value="Genomic_DNA"/>
</dbReference>
<dbReference type="CDD" id="cd07377">
    <property type="entry name" value="WHTH_GntR"/>
    <property type="match status" value="1"/>
</dbReference>